<dbReference type="PROSITE" id="PS51257">
    <property type="entry name" value="PROKAR_LIPOPROTEIN"/>
    <property type="match status" value="1"/>
</dbReference>
<accession>A0A1G7K4T4</accession>
<organism evidence="1 2">
    <name type="scientific">Ulvibacter litoralis</name>
    <dbReference type="NCBI Taxonomy" id="227084"/>
    <lineage>
        <taxon>Bacteria</taxon>
        <taxon>Pseudomonadati</taxon>
        <taxon>Bacteroidota</taxon>
        <taxon>Flavobacteriia</taxon>
        <taxon>Flavobacteriales</taxon>
        <taxon>Flavobacteriaceae</taxon>
        <taxon>Ulvibacter</taxon>
    </lineage>
</organism>
<proteinExistence type="predicted"/>
<gene>
    <name evidence="1" type="ORF">SAMN05421855_1551</name>
</gene>
<dbReference type="AlphaFoldDB" id="A0A1G7K4T4"/>
<reference evidence="1 2" key="1">
    <citation type="submission" date="2016-10" db="EMBL/GenBank/DDBJ databases">
        <authorList>
            <person name="de Groot N.N."/>
        </authorList>
    </citation>
    <scope>NUCLEOTIDE SEQUENCE [LARGE SCALE GENOMIC DNA]</scope>
    <source>
        <strain evidence="1 2">DSM 16195</strain>
    </source>
</reference>
<keyword evidence="2" id="KW-1185">Reference proteome</keyword>
<dbReference type="EMBL" id="FNBA01000054">
    <property type="protein sequence ID" value="SDF32253.1"/>
    <property type="molecule type" value="Genomic_DNA"/>
</dbReference>
<protein>
    <recommendedName>
        <fullName evidence="3">Lipoprotein</fullName>
    </recommendedName>
</protein>
<evidence type="ECO:0000313" key="1">
    <source>
        <dbReference type="EMBL" id="SDF32253.1"/>
    </source>
</evidence>
<evidence type="ECO:0000313" key="2">
    <source>
        <dbReference type="Proteomes" id="UP000199321"/>
    </source>
</evidence>
<sequence length="199" mass="22926">MKNYFLLILIFISISSCKKNLNSKTNIKVEKTDSLMKENLMMGEFIYTSNGKFYPDSLKSLINQQKIASEKFDFKSFKEYKLTDTIEIDLNGNGIIESIYFDHKDCPRILIEEKGQKLISLGCGNKDYEGFPNAVEWVNLWCVVSDKEVWEVLFKENGDIDKDSILNLERASIYIGKEEAGGGIITYRNGNLYWVHQSD</sequence>
<dbReference type="Proteomes" id="UP000199321">
    <property type="component" value="Unassembled WGS sequence"/>
</dbReference>
<evidence type="ECO:0008006" key="3">
    <source>
        <dbReference type="Google" id="ProtNLM"/>
    </source>
</evidence>
<name>A0A1G7K4T4_9FLAO</name>